<protein>
    <recommendedName>
        <fullName evidence="3">Protein COFACTOR ASSEMBLY OF COMPLEX C SUBUNIT B CCB4, chloroplastic</fullName>
    </recommendedName>
</protein>
<dbReference type="AlphaFoldDB" id="A0AAV7EW11"/>
<dbReference type="InterPro" id="IPR021325">
    <property type="entry name" value="CCB2/CCB4"/>
</dbReference>
<evidence type="ECO:0008006" key="3">
    <source>
        <dbReference type="Google" id="ProtNLM"/>
    </source>
</evidence>
<sequence>METGVLLRPVWCHLNRLHLPSSRCSKIVSSFSGKEENRTYKGPRPNRELVADWVSKNDETVRRLPIVVGGVSLLAVLFNRSISGIAPVSDASSSQSRTDLLTIGLAVTNILNGLVWLSIQPKYIAPVPPQGVQCKRIYPNLPENLVSELLWFWESLTEVTCCKSLVVVHGKLCLLQIGVAAESSASRGEAIVVDTIALLQGSLCQDATKSGTQRYLANLSLYPAKSELPFLPSNTQAVILQPLENNGIIVVGGDTIRGFTNTDQAWISLFSDKLGATIAKFSEGLTVAGQN</sequence>
<dbReference type="PANTHER" id="PTHR34943">
    <property type="match status" value="1"/>
</dbReference>
<dbReference type="Proteomes" id="UP000825729">
    <property type="component" value="Unassembled WGS sequence"/>
</dbReference>
<dbReference type="EMBL" id="JAINDJ010000003">
    <property type="protein sequence ID" value="KAG9451816.1"/>
    <property type="molecule type" value="Genomic_DNA"/>
</dbReference>
<gene>
    <name evidence="1" type="ORF">H6P81_004720</name>
</gene>
<dbReference type="InterPro" id="IPR044705">
    <property type="entry name" value="CCB4"/>
</dbReference>
<proteinExistence type="predicted"/>
<organism evidence="1 2">
    <name type="scientific">Aristolochia fimbriata</name>
    <name type="common">White veined hardy Dutchman's pipe vine</name>
    <dbReference type="NCBI Taxonomy" id="158543"/>
    <lineage>
        <taxon>Eukaryota</taxon>
        <taxon>Viridiplantae</taxon>
        <taxon>Streptophyta</taxon>
        <taxon>Embryophyta</taxon>
        <taxon>Tracheophyta</taxon>
        <taxon>Spermatophyta</taxon>
        <taxon>Magnoliopsida</taxon>
        <taxon>Magnoliidae</taxon>
        <taxon>Piperales</taxon>
        <taxon>Aristolochiaceae</taxon>
        <taxon>Aristolochia</taxon>
    </lineage>
</organism>
<dbReference type="GO" id="GO:0009507">
    <property type="term" value="C:chloroplast"/>
    <property type="evidence" value="ECO:0007669"/>
    <property type="project" value="TreeGrafter"/>
</dbReference>
<dbReference type="GO" id="GO:0010190">
    <property type="term" value="P:cytochrome b6f complex assembly"/>
    <property type="evidence" value="ECO:0007669"/>
    <property type="project" value="TreeGrafter"/>
</dbReference>
<evidence type="ECO:0000313" key="1">
    <source>
        <dbReference type="EMBL" id="KAG9451816.1"/>
    </source>
</evidence>
<evidence type="ECO:0000313" key="2">
    <source>
        <dbReference type="Proteomes" id="UP000825729"/>
    </source>
</evidence>
<accession>A0AAV7EW11</accession>
<dbReference type="Pfam" id="PF11152">
    <property type="entry name" value="CCB2_CCB4"/>
    <property type="match status" value="1"/>
</dbReference>
<keyword evidence="2" id="KW-1185">Reference proteome</keyword>
<comment type="caution">
    <text evidence="1">The sequence shown here is derived from an EMBL/GenBank/DDBJ whole genome shotgun (WGS) entry which is preliminary data.</text>
</comment>
<reference evidence="1 2" key="1">
    <citation type="submission" date="2021-07" db="EMBL/GenBank/DDBJ databases">
        <title>The Aristolochia fimbriata genome: insights into angiosperm evolution, floral development and chemical biosynthesis.</title>
        <authorList>
            <person name="Jiao Y."/>
        </authorList>
    </citation>
    <scope>NUCLEOTIDE SEQUENCE [LARGE SCALE GENOMIC DNA]</scope>
    <source>
        <strain evidence="1">IBCAS-2021</strain>
        <tissue evidence="1">Leaf</tissue>
    </source>
</reference>
<name>A0AAV7EW11_ARIFI</name>
<dbReference type="PANTHER" id="PTHR34943:SF2">
    <property type="entry name" value="PROTEIN COFACTOR ASSEMBLY OF COMPLEX C SUBUNIT B CCB4, CHLOROPLASTIC"/>
    <property type="match status" value="1"/>
</dbReference>